<reference evidence="7 8" key="1">
    <citation type="submission" date="2018-03" db="EMBL/GenBank/DDBJ databases">
        <title>Draft genome sequence of Rohu Carp (Labeo rohita).</title>
        <authorList>
            <person name="Das P."/>
            <person name="Kushwaha B."/>
            <person name="Joshi C.G."/>
            <person name="Kumar D."/>
            <person name="Nagpure N.S."/>
            <person name="Sahoo L."/>
            <person name="Das S.P."/>
            <person name="Bit A."/>
            <person name="Patnaik S."/>
            <person name="Meher P.K."/>
            <person name="Jayasankar P."/>
            <person name="Koringa P.G."/>
            <person name="Patel N.V."/>
            <person name="Hinsu A.T."/>
            <person name="Kumar R."/>
            <person name="Pandey M."/>
            <person name="Agarwal S."/>
            <person name="Srivastava S."/>
            <person name="Singh M."/>
            <person name="Iquebal M.A."/>
            <person name="Jaiswal S."/>
            <person name="Angadi U.B."/>
            <person name="Kumar N."/>
            <person name="Raza M."/>
            <person name="Shah T.M."/>
            <person name="Rai A."/>
            <person name="Jena J.K."/>
        </authorList>
    </citation>
    <scope>NUCLEOTIDE SEQUENCE [LARGE SCALE GENOMIC DNA]</scope>
    <source>
        <strain evidence="7">DASCIFA01</strain>
        <tissue evidence="7">Testis</tissue>
    </source>
</reference>
<gene>
    <name evidence="7" type="ORF">ROHU_036068</name>
</gene>
<feature type="transmembrane region" description="Helical" evidence="5">
    <location>
        <begin position="228"/>
        <end position="249"/>
    </location>
</feature>
<feature type="domain" description="Immunoglobulin" evidence="6">
    <location>
        <begin position="97"/>
        <end position="194"/>
    </location>
</feature>
<dbReference type="GO" id="GO:0004888">
    <property type="term" value="F:transmembrane signaling receptor activity"/>
    <property type="evidence" value="ECO:0007669"/>
    <property type="project" value="TreeGrafter"/>
</dbReference>
<accession>A0A498NMY0</accession>
<evidence type="ECO:0000259" key="6">
    <source>
        <dbReference type="SMART" id="SM00409"/>
    </source>
</evidence>
<dbReference type="InterPro" id="IPR036179">
    <property type="entry name" value="Ig-like_dom_sf"/>
</dbReference>
<evidence type="ECO:0000256" key="5">
    <source>
        <dbReference type="SAM" id="Phobius"/>
    </source>
</evidence>
<organism evidence="7 8">
    <name type="scientific">Labeo rohita</name>
    <name type="common">Indian major carp</name>
    <name type="synonym">Cyprinus rohita</name>
    <dbReference type="NCBI Taxonomy" id="84645"/>
    <lineage>
        <taxon>Eukaryota</taxon>
        <taxon>Metazoa</taxon>
        <taxon>Chordata</taxon>
        <taxon>Craniata</taxon>
        <taxon>Vertebrata</taxon>
        <taxon>Euteleostomi</taxon>
        <taxon>Actinopterygii</taxon>
        <taxon>Neopterygii</taxon>
        <taxon>Teleostei</taxon>
        <taxon>Ostariophysi</taxon>
        <taxon>Cypriniformes</taxon>
        <taxon>Cyprinidae</taxon>
        <taxon>Labeoninae</taxon>
        <taxon>Labeonini</taxon>
        <taxon>Labeo</taxon>
    </lineage>
</organism>
<dbReference type="InterPro" id="IPR050671">
    <property type="entry name" value="CD300_family_receptors"/>
</dbReference>
<evidence type="ECO:0000256" key="1">
    <source>
        <dbReference type="ARBA" id="ARBA00004370"/>
    </source>
</evidence>
<keyword evidence="8" id="KW-1185">Reference proteome</keyword>
<dbReference type="SMART" id="SM00409">
    <property type="entry name" value="IG"/>
    <property type="match status" value="3"/>
</dbReference>
<keyword evidence="3 5" id="KW-0472">Membrane</keyword>
<comment type="subcellular location">
    <subcellularLocation>
        <location evidence="1">Membrane</location>
    </subcellularLocation>
</comment>
<evidence type="ECO:0000256" key="2">
    <source>
        <dbReference type="ARBA" id="ARBA00022692"/>
    </source>
</evidence>
<feature type="transmembrane region" description="Helical" evidence="5">
    <location>
        <begin position="489"/>
        <end position="513"/>
    </location>
</feature>
<dbReference type="Gene3D" id="2.60.40.10">
    <property type="entry name" value="Immunoglobulins"/>
    <property type="match status" value="3"/>
</dbReference>
<sequence length="796" mass="87908">MRSFTVTIGNLSMEDAGLYGCIAGRGEYKEIQLNVIKVISSVCVDITVRGTEGAHVNITCPYDHGYENSYKYLYTPTNTKDVTEIIIFKIRSSVCVDITVRGTEREQVTIKCPYDHGYENSKKYFYKGRYRDNNIILKSYGGESSVFNGRFSLRDDHQMRSFTVTIRNLSMEDAGLYGCIAGWGEYKQIQLNVIKAPQKTKPVQISTTTITTYTNTSNDHTSTDLSSVAGGLGSVLLVLILCSGAFLILKKRKRKSGTALFQQNVQHIVETDRMYEEIPNGHAVDTASSSNQTPASHLNTRPQVCTVYATVTNQQPDSNPCHTHSTNQLHMMIFLCSVVVGAPVTVNGHRGEHFDIRCQYESGYETNSKYFCKGECNIGNKNIMVESGSPAKDKRFSLTDNRKARVFTVTITDLRTEDEGQYWCAVERALALPDIYSEIFLKVEHEIKITKVSTISTFSNTPPHFSTSEPNPQSTSITITDKHKSTSDLASVAGGLGSVLLILIMCSGTFLILKKRKRKSGTGLCQQNVQHNMESVHIYEIENSDPGPSDVNTAESSSNQTPASHLNTHPQITAVYATVTNQQPDSNTSHTHSTNQVTDTDCDYYANVKSPEPTPNSRTEVIYATATHPQNITTYPQNIKTNEVVGAPVTVNGHRGESFDIRCSYESGYESHSKYLCKGECYIGNKNIMVESGSPAKDKRFSLTDNMTARVFTVTITDLRTEDDGQYCTTEPNLQSTSITITGRKDTITDQDNSSTGSSLIIGVSVVLILLFLGLVPCIVIFCKKHQAQAKGGVLS</sequence>
<dbReference type="GO" id="GO:0005886">
    <property type="term" value="C:plasma membrane"/>
    <property type="evidence" value="ECO:0007669"/>
    <property type="project" value="TreeGrafter"/>
</dbReference>
<dbReference type="Proteomes" id="UP000290572">
    <property type="component" value="Unassembled WGS sequence"/>
</dbReference>
<feature type="domain" description="Immunoglobulin" evidence="6">
    <location>
        <begin position="343"/>
        <end position="444"/>
    </location>
</feature>
<evidence type="ECO:0000256" key="4">
    <source>
        <dbReference type="SAM" id="MobiDB-lite"/>
    </source>
</evidence>
<evidence type="ECO:0000313" key="7">
    <source>
        <dbReference type="EMBL" id="RXN33119.1"/>
    </source>
</evidence>
<keyword evidence="5" id="KW-1133">Transmembrane helix</keyword>
<evidence type="ECO:0000313" key="8">
    <source>
        <dbReference type="Proteomes" id="UP000290572"/>
    </source>
</evidence>
<name>A0A498NMY0_LABRO</name>
<dbReference type="EMBL" id="QBIY01011302">
    <property type="protein sequence ID" value="RXN33119.1"/>
    <property type="molecule type" value="Genomic_DNA"/>
</dbReference>
<dbReference type="PANTHER" id="PTHR11860:SF118">
    <property type="entry name" value="CMRF35-LIKE MOLECULE 3-RELATED"/>
    <property type="match status" value="1"/>
</dbReference>
<dbReference type="SUPFAM" id="SSF48726">
    <property type="entry name" value="Immunoglobulin"/>
    <property type="match status" value="3"/>
</dbReference>
<dbReference type="PANTHER" id="PTHR11860">
    <property type="entry name" value="POLYMERIC-IMMUNOGLOBULIN RECEPTOR"/>
    <property type="match status" value="1"/>
</dbReference>
<protein>
    <submittedName>
        <fullName evidence="7">CMRF35-like molecule 1</fullName>
    </submittedName>
</protein>
<dbReference type="CDD" id="cd05716">
    <property type="entry name" value="IgV_pIgR_like"/>
    <property type="match status" value="2"/>
</dbReference>
<keyword evidence="2 5" id="KW-0812">Transmembrane</keyword>
<feature type="transmembrane region" description="Helical" evidence="5">
    <location>
        <begin position="760"/>
        <end position="783"/>
    </location>
</feature>
<dbReference type="InterPro" id="IPR013106">
    <property type="entry name" value="Ig_V-set"/>
</dbReference>
<dbReference type="Pfam" id="PF07686">
    <property type="entry name" value="V-set"/>
    <property type="match status" value="3"/>
</dbReference>
<evidence type="ECO:0000256" key="3">
    <source>
        <dbReference type="ARBA" id="ARBA00023136"/>
    </source>
</evidence>
<dbReference type="STRING" id="84645.A0A498NMY0"/>
<dbReference type="InterPro" id="IPR003599">
    <property type="entry name" value="Ig_sub"/>
</dbReference>
<dbReference type="InterPro" id="IPR013783">
    <property type="entry name" value="Ig-like_fold"/>
</dbReference>
<comment type="caution">
    <text evidence="7">The sequence shown here is derived from an EMBL/GenBank/DDBJ whole genome shotgun (WGS) entry which is preliminary data.</text>
</comment>
<proteinExistence type="predicted"/>
<dbReference type="AlphaFoldDB" id="A0A498NMY0"/>
<feature type="region of interest" description="Disordered" evidence="4">
    <location>
        <begin position="541"/>
        <end position="567"/>
    </location>
</feature>
<feature type="domain" description="Immunoglobulin" evidence="6">
    <location>
        <begin position="648"/>
        <end position="742"/>
    </location>
</feature>
<feature type="compositionally biased region" description="Polar residues" evidence="4">
    <location>
        <begin position="550"/>
        <end position="567"/>
    </location>
</feature>